<keyword evidence="3 4" id="KW-0378">Hydrolase</keyword>
<dbReference type="Gene3D" id="3.90.79.10">
    <property type="entry name" value="Nucleoside Triphosphate Pyrophosphohydrolase"/>
    <property type="match status" value="1"/>
</dbReference>
<dbReference type="PROSITE" id="PS51462">
    <property type="entry name" value="NUDIX"/>
    <property type="match status" value="1"/>
</dbReference>
<evidence type="ECO:0000313" key="6">
    <source>
        <dbReference type="EMBL" id="KGM11564.1"/>
    </source>
</evidence>
<dbReference type="PANTHER" id="PTHR43046">
    <property type="entry name" value="GDP-MANNOSE MANNOSYL HYDROLASE"/>
    <property type="match status" value="1"/>
</dbReference>
<reference evidence="6 7" key="1">
    <citation type="submission" date="2013-08" db="EMBL/GenBank/DDBJ databases">
        <title>Genome sequencing of Cellulomonas carbonis T26.</title>
        <authorList>
            <person name="Chen F."/>
            <person name="Li Y."/>
            <person name="Wang G."/>
        </authorList>
    </citation>
    <scope>NUCLEOTIDE SEQUENCE [LARGE SCALE GENOMIC DNA]</scope>
    <source>
        <strain evidence="6 7">T26</strain>
    </source>
</reference>
<evidence type="ECO:0000256" key="2">
    <source>
        <dbReference type="ARBA" id="ARBA00005582"/>
    </source>
</evidence>
<organism evidence="6 7">
    <name type="scientific">Cellulomonas carbonis T26</name>
    <dbReference type="NCBI Taxonomy" id="947969"/>
    <lineage>
        <taxon>Bacteria</taxon>
        <taxon>Bacillati</taxon>
        <taxon>Actinomycetota</taxon>
        <taxon>Actinomycetes</taxon>
        <taxon>Micrococcales</taxon>
        <taxon>Cellulomonadaceae</taxon>
        <taxon>Cellulomonas</taxon>
    </lineage>
</organism>
<evidence type="ECO:0000256" key="4">
    <source>
        <dbReference type="RuleBase" id="RU003476"/>
    </source>
</evidence>
<comment type="cofactor">
    <cofactor evidence="1">
        <name>Mg(2+)</name>
        <dbReference type="ChEBI" id="CHEBI:18420"/>
    </cofactor>
</comment>
<dbReference type="EMBL" id="AXCY01000018">
    <property type="protein sequence ID" value="KGM11564.1"/>
    <property type="molecule type" value="Genomic_DNA"/>
</dbReference>
<dbReference type="PANTHER" id="PTHR43046:SF14">
    <property type="entry name" value="MUTT_NUDIX FAMILY PROTEIN"/>
    <property type="match status" value="1"/>
</dbReference>
<dbReference type="InterPro" id="IPR015797">
    <property type="entry name" value="NUDIX_hydrolase-like_dom_sf"/>
</dbReference>
<dbReference type="Proteomes" id="UP000029839">
    <property type="component" value="Unassembled WGS sequence"/>
</dbReference>
<evidence type="ECO:0000256" key="1">
    <source>
        <dbReference type="ARBA" id="ARBA00001946"/>
    </source>
</evidence>
<reference evidence="6 7" key="2">
    <citation type="journal article" date="2015" name="Stand. Genomic Sci.">
        <title>Draft genome sequence of Cellulomonas carbonis T26(T) and comparative analysis of six Cellulomonas genomes.</title>
        <authorList>
            <person name="Zhuang W."/>
            <person name="Zhang S."/>
            <person name="Xia X."/>
            <person name="Wang G."/>
        </authorList>
    </citation>
    <scope>NUCLEOTIDE SEQUENCE [LARGE SCALE GENOMIC DNA]</scope>
    <source>
        <strain evidence="6 7">T26</strain>
    </source>
</reference>
<feature type="domain" description="Nudix hydrolase" evidence="5">
    <location>
        <begin position="2"/>
        <end position="135"/>
    </location>
</feature>
<dbReference type="PROSITE" id="PS00893">
    <property type="entry name" value="NUDIX_BOX"/>
    <property type="match status" value="1"/>
</dbReference>
<gene>
    <name evidence="6" type="ORF">N868_05395</name>
</gene>
<evidence type="ECO:0000313" key="7">
    <source>
        <dbReference type="Proteomes" id="UP000029839"/>
    </source>
</evidence>
<dbReference type="RefSeq" id="WP_043604399.1">
    <property type="nucleotide sequence ID" value="NZ_AXCY01000018.1"/>
</dbReference>
<keyword evidence="7" id="KW-1185">Reference proteome</keyword>
<name>A0A0A0BWK8_9CELL</name>
<dbReference type="InterPro" id="IPR000086">
    <property type="entry name" value="NUDIX_hydrolase_dom"/>
</dbReference>
<protein>
    <submittedName>
        <fullName evidence="6">DNA mismatch repair protein MutT</fullName>
    </submittedName>
</protein>
<dbReference type="SUPFAM" id="SSF55811">
    <property type="entry name" value="Nudix"/>
    <property type="match status" value="1"/>
</dbReference>
<dbReference type="InterPro" id="IPR020084">
    <property type="entry name" value="NUDIX_hydrolase_CS"/>
</dbReference>
<dbReference type="Pfam" id="PF00293">
    <property type="entry name" value="NUDIX"/>
    <property type="match status" value="1"/>
</dbReference>
<dbReference type="InterPro" id="IPR020476">
    <property type="entry name" value="Nudix_hydrolase"/>
</dbReference>
<accession>A0A0A0BWK8</accession>
<dbReference type="GO" id="GO:0016787">
    <property type="term" value="F:hydrolase activity"/>
    <property type="evidence" value="ECO:0007669"/>
    <property type="project" value="UniProtKB-KW"/>
</dbReference>
<evidence type="ECO:0000256" key="3">
    <source>
        <dbReference type="ARBA" id="ARBA00022801"/>
    </source>
</evidence>
<sequence length="137" mass="14758">MELRVASYAVVVREGQLLLSRFVLHGEPRWTMPGGGLDPGETPQQAAVREVEEETGYVVELDALIGTDAVVVPAERRPVDVPLHAVRIVFRAHVVGGELRHEVGGSTDRAEWFPLAAVADLPRQGLVDVALGHAGLL</sequence>
<dbReference type="AlphaFoldDB" id="A0A0A0BWK8"/>
<comment type="similarity">
    <text evidence="2 4">Belongs to the Nudix hydrolase family.</text>
</comment>
<comment type="caution">
    <text evidence="6">The sequence shown here is derived from an EMBL/GenBank/DDBJ whole genome shotgun (WGS) entry which is preliminary data.</text>
</comment>
<dbReference type="PRINTS" id="PR00502">
    <property type="entry name" value="NUDIXFAMILY"/>
</dbReference>
<dbReference type="CDD" id="cd02883">
    <property type="entry name" value="NUDIX_Hydrolase"/>
    <property type="match status" value="1"/>
</dbReference>
<evidence type="ECO:0000259" key="5">
    <source>
        <dbReference type="PROSITE" id="PS51462"/>
    </source>
</evidence>
<proteinExistence type="inferred from homology"/>
<dbReference type="OrthoDB" id="9804442at2"/>